<feature type="transmembrane region" description="Helical" evidence="1">
    <location>
        <begin position="47"/>
        <end position="69"/>
    </location>
</feature>
<comment type="caution">
    <text evidence="2">The sequence shown here is derived from an EMBL/GenBank/DDBJ whole genome shotgun (WGS) entry which is preliminary data.</text>
</comment>
<proteinExistence type="predicted"/>
<name>A0AAE1MBJ8_9FABA</name>
<dbReference type="PANTHER" id="PTHR31963">
    <property type="entry name" value="RAS GUANINE NUCLEOTIDE EXCHANGE FACTOR K"/>
    <property type="match status" value="1"/>
</dbReference>
<gene>
    <name evidence="2" type="ORF">QN277_005448</name>
</gene>
<feature type="transmembrane region" description="Helical" evidence="1">
    <location>
        <begin position="187"/>
        <end position="207"/>
    </location>
</feature>
<feature type="transmembrane region" description="Helical" evidence="1">
    <location>
        <begin position="139"/>
        <end position="160"/>
    </location>
</feature>
<dbReference type="InterPro" id="IPR021924">
    <property type="entry name" value="DUF3537"/>
</dbReference>
<keyword evidence="1" id="KW-0812">Transmembrane</keyword>
<protein>
    <submittedName>
        <fullName evidence="2">Uncharacterized protein</fullName>
    </submittedName>
</protein>
<evidence type="ECO:0000256" key="1">
    <source>
        <dbReference type="SAM" id="Phobius"/>
    </source>
</evidence>
<keyword evidence="3" id="KW-1185">Reference proteome</keyword>
<feature type="transmembrane region" description="Helical" evidence="1">
    <location>
        <begin position="246"/>
        <end position="268"/>
    </location>
</feature>
<accession>A0AAE1MBJ8</accession>
<feature type="transmembrane region" description="Helical" evidence="1">
    <location>
        <begin position="81"/>
        <end position="101"/>
    </location>
</feature>
<dbReference type="Pfam" id="PF12056">
    <property type="entry name" value="DUF3537"/>
    <property type="match status" value="1"/>
</dbReference>
<dbReference type="PANTHER" id="PTHR31963:SF17">
    <property type="entry name" value="PROTEIN, PUTATIVE (DUF3537)-RELATED"/>
    <property type="match status" value="1"/>
</dbReference>
<dbReference type="Proteomes" id="UP001293593">
    <property type="component" value="Unassembled WGS sequence"/>
</dbReference>
<sequence>MEDETRVFLPKTKQTSDFFAHEGPELRKFRSYLRWVYVDQSNFCRTALSWTVFFVVAFVIPLLSHFLLLCSDCDSDHTRPYHIPVQISLSVLATLSFLCLSKWDRKYGMRKFLFLDKILTESDKTQRGYAQQLQRTMKLIMLWGLPCFLAECAYKIWWFASGGSELPYYGNRYSSAIVLGALELFSWIYRTSIFFLVCVFFRLICYLEILKLEEFAQVFHHETEVVSILVEHLNHRRNLRIISHRFRFFILASLLLVTASQLIFLVITTKTGADVDILRAGELALVAITLVSGLYILLRSATKITHKAQAITGLAAKWHACATINSFDNEGETPRVTEEAASTQVIPVNALLGSSDEDEVGDEEDELDNTKMLPIYTHTISFHKRQALVTYMENNRAGITVYGFMLDRTWLHSIFGVQLALCLWLLNKTIGI</sequence>
<evidence type="ECO:0000313" key="3">
    <source>
        <dbReference type="Proteomes" id="UP001293593"/>
    </source>
</evidence>
<organism evidence="2 3">
    <name type="scientific">Acacia crassicarpa</name>
    <name type="common">northern wattle</name>
    <dbReference type="NCBI Taxonomy" id="499986"/>
    <lineage>
        <taxon>Eukaryota</taxon>
        <taxon>Viridiplantae</taxon>
        <taxon>Streptophyta</taxon>
        <taxon>Embryophyta</taxon>
        <taxon>Tracheophyta</taxon>
        <taxon>Spermatophyta</taxon>
        <taxon>Magnoliopsida</taxon>
        <taxon>eudicotyledons</taxon>
        <taxon>Gunneridae</taxon>
        <taxon>Pentapetalae</taxon>
        <taxon>rosids</taxon>
        <taxon>fabids</taxon>
        <taxon>Fabales</taxon>
        <taxon>Fabaceae</taxon>
        <taxon>Caesalpinioideae</taxon>
        <taxon>mimosoid clade</taxon>
        <taxon>Acacieae</taxon>
        <taxon>Acacia</taxon>
    </lineage>
</organism>
<reference evidence="2" key="1">
    <citation type="submission" date="2023-10" db="EMBL/GenBank/DDBJ databases">
        <title>Chromosome-level genome of the transformable northern wattle, Acacia crassicarpa.</title>
        <authorList>
            <person name="Massaro I."/>
            <person name="Sinha N.R."/>
            <person name="Poethig S."/>
            <person name="Leichty A.R."/>
        </authorList>
    </citation>
    <scope>NUCLEOTIDE SEQUENCE</scope>
    <source>
        <strain evidence="2">Acra3RX</strain>
        <tissue evidence="2">Leaf</tissue>
    </source>
</reference>
<keyword evidence="1" id="KW-1133">Transmembrane helix</keyword>
<keyword evidence="1" id="KW-0472">Membrane</keyword>
<dbReference type="EMBL" id="JAWXYG010000011">
    <property type="protein sequence ID" value="KAK4259074.1"/>
    <property type="molecule type" value="Genomic_DNA"/>
</dbReference>
<evidence type="ECO:0000313" key="2">
    <source>
        <dbReference type="EMBL" id="KAK4259074.1"/>
    </source>
</evidence>
<feature type="transmembrane region" description="Helical" evidence="1">
    <location>
        <begin position="280"/>
        <end position="298"/>
    </location>
</feature>
<dbReference type="AlphaFoldDB" id="A0AAE1MBJ8"/>